<evidence type="ECO:0000256" key="4">
    <source>
        <dbReference type="ARBA" id="ARBA00022915"/>
    </source>
</evidence>
<evidence type="ECO:0000256" key="10">
    <source>
        <dbReference type="ARBA" id="ARBA00049080"/>
    </source>
</evidence>
<protein>
    <recommendedName>
        <fullName evidence="9 12">4-hydroxy-tetrahydrodipicolinate reductase</fullName>
        <ecNumber evidence="9 12">1.17.1.8</ecNumber>
    </recommendedName>
</protein>
<dbReference type="PANTHER" id="PTHR20836:SF0">
    <property type="entry name" value="4-HYDROXY-TETRAHYDRODIPICOLINATE REDUCTASE 1, CHLOROPLASTIC-RELATED"/>
    <property type="match status" value="1"/>
</dbReference>
<comment type="similarity">
    <text evidence="1">Belongs to the DapB family.</text>
</comment>
<evidence type="ECO:0000256" key="6">
    <source>
        <dbReference type="ARBA" id="ARBA00023027"/>
    </source>
</evidence>
<keyword evidence="2" id="KW-0028">Amino-acid biosynthesis</keyword>
<dbReference type="NCBIfam" id="TIGR00036">
    <property type="entry name" value="dapB"/>
    <property type="match status" value="1"/>
</dbReference>
<reference evidence="15" key="1">
    <citation type="submission" date="2023-06" db="EMBL/GenBank/DDBJ databases">
        <title>Genomic of Agaribacillus aureum.</title>
        <authorList>
            <person name="Wang G."/>
        </authorList>
    </citation>
    <scope>NUCLEOTIDE SEQUENCE</scope>
    <source>
        <strain evidence="15">BMA12</strain>
    </source>
</reference>
<organism evidence="15 16">
    <name type="scientific">Agaribacillus aureus</name>
    <dbReference type="NCBI Taxonomy" id="3051825"/>
    <lineage>
        <taxon>Bacteria</taxon>
        <taxon>Pseudomonadati</taxon>
        <taxon>Bacteroidota</taxon>
        <taxon>Cytophagia</taxon>
        <taxon>Cytophagales</taxon>
        <taxon>Splendidivirgaceae</taxon>
        <taxon>Agaribacillus</taxon>
    </lineage>
</organism>
<dbReference type="EC" id="1.17.1.8" evidence="9 12"/>
<sequence>MRILLLGYGKMGKTIESIALERGHTIDFIVDKDDHQLFDRISGQNVDVAIEFSQPDAALENILKCFDRGIPVVSGTTGWLDQFEKVKNSCEEKGGTLFYASNYSLGVNIFFKVNQFLAKVMDKFPAYQVSMEEIHHTEKKDAPSGTAITLAEGIIQENKKIRKWVNRDTDAGEELGIKSKRINEVPGTHTVQYSSAVDDIEIKHTAHSRQGFALGAVLVAEWVIDRKGILGMDDFLNF</sequence>
<dbReference type="RefSeq" id="WP_346759395.1">
    <property type="nucleotide sequence ID" value="NZ_JAUJEB010000004.1"/>
</dbReference>
<accession>A0ABT8L8P8</accession>
<keyword evidence="16" id="KW-1185">Reference proteome</keyword>
<comment type="catalytic activity">
    <reaction evidence="10">
        <text>(S)-2,3,4,5-tetrahydrodipicolinate + NADP(+) + H2O = (2S,4S)-4-hydroxy-2,3,4,5-tetrahydrodipicolinate + NADPH + H(+)</text>
        <dbReference type="Rhea" id="RHEA:35331"/>
        <dbReference type="ChEBI" id="CHEBI:15377"/>
        <dbReference type="ChEBI" id="CHEBI:15378"/>
        <dbReference type="ChEBI" id="CHEBI:16845"/>
        <dbReference type="ChEBI" id="CHEBI:57783"/>
        <dbReference type="ChEBI" id="CHEBI:58349"/>
        <dbReference type="ChEBI" id="CHEBI:67139"/>
        <dbReference type="EC" id="1.17.1.8"/>
    </reaction>
</comment>
<evidence type="ECO:0000256" key="8">
    <source>
        <dbReference type="ARBA" id="ARBA00037922"/>
    </source>
</evidence>
<dbReference type="InterPro" id="IPR036291">
    <property type="entry name" value="NAD(P)-bd_dom_sf"/>
</dbReference>
<evidence type="ECO:0000256" key="7">
    <source>
        <dbReference type="ARBA" id="ARBA00023154"/>
    </source>
</evidence>
<evidence type="ECO:0000256" key="2">
    <source>
        <dbReference type="ARBA" id="ARBA00022605"/>
    </source>
</evidence>
<dbReference type="Proteomes" id="UP001172083">
    <property type="component" value="Unassembled WGS sequence"/>
</dbReference>
<dbReference type="Gene3D" id="3.40.50.720">
    <property type="entry name" value="NAD(P)-binding Rossmann-like Domain"/>
    <property type="match status" value="1"/>
</dbReference>
<dbReference type="Gene3D" id="3.30.360.10">
    <property type="entry name" value="Dihydrodipicolinate Reductase, domain 2"/>
    <property type="match status" value="1"/>
</dbReference>
<evidence type="ECO:0000256" key="9">
    <source>
        <dbReference type="ARBA" id="ARBA00038983"/>
    </source>
</evidence>
<evidence type="ECO:0000313" key="15">
    <source>
        <dbReference type="EMBL" id="MDN5214058.1"/>
    </source>
</evidence>
<dbReference type="PANTHER" id="PTHR20836">
    <property type="entry name" value="DIHYDRODIPICOLINATE REDUCTASE"/>
    <property type="match status" value="1"/>
</dbReference>
<evidence type="ECO:0000256" key="1">
    <source>
        <dbReference type="ARBA" id="ARBA00006642"/>
    </source>
</evidence>
<evidence type="ECO:0000256" key="12">
    <source>
        <dbReference type="NCBIfam" id="TIGR00036"/>
    </source>
</evidence>
<evidence type="ECO:0000259" key="14">
    <source>
        <dbReference type="Pfam" id="PF05173"/>
    </source>
</evidence>
<dbReference type="EMBL" id="JAUJEB010000004">
    <property type="protein sequence ID" value="MDN5214058.1"/>
    <property type="molecule type" value="Genomic_DNA"/>
</dbReference>
<evidence type="ECO:0000256" key="5">
    <source>
        <dbReference type="ARBA" id="ARBA00023002"/>
    </source>
</evidence>
<dbReference type="Pfam" id="PF05173">
    <property type="entry name" value="DapB_C"/>
    <property type="match status" value="1"/>
</dbReference>
<comment type="caution">
    <text evidence="15">The sequence shown here is derived from an EMBL/GenBank/DDBJ whole genome shotgun (WGS) entry which is preliminary data.</text>
</comment>
<dbReference type="GO" id="GO:0008839">
    <property type="term" value="F:4-hydroxy-tetrahydrodipicolinate reductase"/>
    <property type="evidence" value="ECO:0007669"/>
    <property type="project" value="UniProtKB-EC"/>
</dbReference>
<name>A0ABT8L8P8_9BACT</name>
<dbReference type="InterPro" id="IPR000846">
    <property type="entry name" value="DapB_N"/>
</dbReference>
<comment type="pathway">
    <text evidence="8">Amino-acid biosynthesis; L-lysine biosynthesis via DAP pathway; (S)-tetrahydrodipicolinate from L-aspartate: step 4/4.</text>
</comment>
<dbReference type="InterPro" id="IPR022663">
    <property type="entry name" value="DapB_C"/>
</dbReference>
<dbReference type="SUPFAM" id="SSF55347">
    <property type="entry name" value="Glyceraldehyde-3-phosphate dehydrogenase-like, C-terminal domain"/>
    <property type="match status" value="1"/>
</dbReference>
<evidence type="ECO:0000256" key="3">
    <source>
        <dbReference type="ARBA" id="ARBA00022857"/>
    </source>
</evidence>
<evidence type="ECO:0000256" key="11">
    <source>
        <dbReference type="ARBA" id="ARBA00049396"/>
    </source>
</evidence>
<dbReference type="PIRSF" id="PIRSF000161">
    <property type="entry name" value="DHPR"/>
    <property type="match status" value="1"/>
</dbReference>
<keyword evidence="3" id="KW-0521">NADP</keyword>
<feature type="domain" description="Dihydrodipicolinate reductase C-terminal" evidence="14">
    <location>
        <begin position="106"/>
        <end position="236"/>
    </location>
</feature>
<evidence type="ECO:0000313" key="16">
    <source>
        <dbReference type="Proteomes" id="UP001172083"/>
    </source>
</evidence>
<keyword evidence="7" id="KW-0457">Lysine biosynthesis</keyword>
<keyword evidence="6" id="KW-0520">NAD</keyword>
<proteinExistence type="inferred from homology"/>
<gene>
    <name evidence="15" type="primary">dapB</name>
    <name evidence="15" type="ORF">QQ020_18425</name>
</gene>
<evidence type="ECO:0000259" key="13">
    <source>
        <dbReference type="Pfam" id="PF01113"/>
    </source>
</evidence>
<keyword evidence="4" id="KW-0220">Diaminopimelate biosynthesis</keyword>
<dbReference type="InterPro" id="IPR023940">
    <property type="entry name" value="DHDPR_bac"/>
</dbReference>
<feature type="domain" description="Dihydrodipicolinate reductase N-terminal" evidence="13">
    <location>
        <begin position="1"/>
        <end position="103"/>
    </location>
</feature>
<dbReference type="SUPFAM" id="SSF51735">
    <property type="entry name" value="NAD(P)-binding Rossmann-fold domains"/>
    <property type="match status" value="1"/>
</dbReference>
<comment type="catalytic activity">
    <reaction evidence="11">
        <text>(S)-2,3,4,5-tetrahydrodipicolinate + NAD(+) + H2O = (2S,4S)-4-hydroxy-2,3,4,5-tetrahydrodipicolinate + NADH + H(+)</text>
        <dbReference type="Rhea" id="RHEA:35323"/>
        <dbReference type="ChEBI" id="CHEBI:15377"/>
        <dbReference type="ChEBI" id="CHEBI:15378"/>
        <dbReference type="ChEBI" id="CHEBI:16845"/>
        <dbReference type="ChEBI" id="CHEBI:57540"/>
        <dbReference type="ChEBI" id="CHEBI:57945"/>
        <dbReference type="ChEBI" id="CHEBI:67139"/>
        <dbReference type="EC" id="1.17.1.8"/>
    </reaction>
</comment>
<dbReference type="Pfam" id="PF01113">
    <property type="entry name" value="DapB_N"/>
    <property type="match status" value="1"/>
</dbReference>
<keyword evidence="5 15" id="KW-0560">Oxidoreductase</keyword>